<reference evidence="4" key="1">
    <citation type="journal article" date="2021" name="Front. Plant Sci.">
        <title>Chromosome-Scale Genome Assembly for Chinese Sour Jujube and Insights Into Its Genome Evolution and Domestication Signature.</title>
        <authorList>
            <person name="Shen L.-Y."/>
            <person name="Luo H."/>
            <person name="Wang X.-L."/>
            <person name="Wang X.-M."/>
            <person name="Qiu X.-J."/>
            <person name="Liu H."/>
            <person name="Zhou S.-S."/>
            <person name="Jia K.-H."/>
            <person name="Nie S."/>
            <person name="Bao Y.-T."/>
            <person name="Zhang R.-G."/>
            <person name="Yun Q.-Z."/>
            <person name="Chai Y.-H."/>
            <person name="Lu J.-Y."/>
            <person name="Li Y."/>
            <person name="Zhao S.-W."/>
            <person name="Mao J.-F."/>
            <person name="Jia S.-G."/>
            <person name="Mao Y.-M."/>
        </authorList>
    </citation>
    <scope>NUCLEOTIDE SEQUENCE</scope>
    <source>
        <strain evidence="4">AT0</strain>
        <tissue evidence="4">Leaf</tissue>
    </source>
</reference>
<evidence type="ECO:0000313" key="5">
    <source>
        <dbReference type="Proteomes" id="UP000813462"/>
    </source>
</evidence>
<dbReference type="PROSITE" id="PS51782">
    <property type="entry name" value="LYSM"/>
    <property type="match status" value="2"/>
</dbReference>
<dbReference type="InterPro" id="IPR052210">
    <property type="entry name" value="LysM1-like"/>
</dbReference>
<sequence length="127" mass="13613">MMSTAESTLLGIGFGVKEASSLECLGVYGVEAGDTCSLIVENLNTTFDNFLAINPNINCDNIFVDGIAKKDASLQCLQVYGVEAGDTCSLIVQKLNTTFDIFLSINPNINCDSIFVGQWVCTEAEVN</sequence>
<evidence type="ECO:0000313" key="4">
    <source>
        <dbReference type="EMBL" id="KAH7514725.1"/>
    </source>
</evidence>
<gene>
    <name evidence="4" type="ORF">FEM48_Zijuj11G0121000</name>
</gene>
<keyword evidence="2" id="KW-0843">Virulence</keyword>
<comment type="caution">
    <text evidence="4">The sequence shown here is derived from an EMBL/GenBank/DDBJ whole genome shotgun (WGS) entry which is preliminary data.</text>
</comment>
<dbReference type="InterPro" id="IPR036779">
    <property type="entry name" value="LysM_dom_sf"/>
</dbReference>
<evidence type="ECO:0000256" key="1">
    <source>
        <dbReference type="ARBA" id="ARBA00022669"/>
    </source>
</evidence>
<accession>A0A978UIU4</accession>
<proteinExistence type="predicted"/>
<dbReference type="SUPFAM" id="SSF54106">
    <property type="entry name" value="LysM domain"/>
    <property type="match status" value="2"/>
</dbReference>
<dbReference type="Pfam" id="PF01476">
    <property type="entry name" value="LysM"/>
    <property type="match status" value="2"/>
</dbReference>
<dbReference type="PANTHER" id="PTHR34997:SF1">
    <property type="entry name" value="PEPTIDOGLYCAN-BINDING LYSIN DOMAIN"/>
    <property type="match status" value="1"/>
</dbReference>
<dbReference type="Gene3D" id="3.10.350.10">
    <property type="entry name" value="LysM domain"/>
    <property type="match status" value="2"/>
</dbReference>
<dbReference type="AlphaFoldDB" id="A0A978UIU4"/>
<feature type="domain" description="LysM" evidence="3">
    <location>
        <begin position="26"/>
        <end position="70"/>
    </location>
</feature>
<dbReference type="SMART" id="SM00257">
    <property type="entry name" value="LysM"/>
    <property type="match status" value="2"/>
</dbReference>
<dbReference type="CDD" id="cd00118">
    <property type="entry name" value="LysM"/>
    <property type="match status" value="2"/>
</dbReference>
<organism evidence="4 5">
    <name type="scientific">Ziziphus jujuba var. spinosa</name>
    <dbReference type="NCBI Taxonomy" id="714518"/>
    <lineage>
        <taxon>Eukaryota</taxon>
        <taxon>Viridiplantae</taxon>
        <taxon>Streptophyta</taxon>
        <taxon>Embryophyta</taxon>
        <taxon>Tracheophyta</taxon>
        <taxon>Spermatophyta</taxon>
        <taxon>Magnoliopsida</taxon>
        <taxon>eudicotyledons</taxon>
        <taxon>Gunneridae</taxon>
        <taxon>Pentapetalae</taxon>
        <taxon>rosids</taxon>
        <taxon>fabids</taxon>
        <taxon>Rosales</taxon>
        <taxon>Rhamnaceae</taxon>
        <taxon>Paliureae</taxon>
        <taxon>Ziziphus</taxon>
    </lineage>
</organism>
<dbReference type="Proteomes" id="UP000813462">
    <property type="component" value="Unassembled WGS sequence"/>
</dbReference>
<feature type="domain" description="LysM" evidence="3">
    <location>
        <begin position="78"/>
        <end position="122"/>
    </location>
</feature>
<evidence type="ECO:0000259" key="3">
    <source>
        <dbReference type="PROSITE" id="PS51782"/>
    </source>
</evidence>
<dbReference type="EMBL" id="JAEACU010000011">
    <property type="protein sequence ID" value="KAH7514725.1"/>
    <property type="molecule type" value="Genomic_DNA"/>
</dbReference>
<evidence type="ECO:0000256" key="2">
    <source>
        <dbReference type="ARBA" id="ARBA00023026"/>
    </source>
</evidence>
<dbReference type="PANTHER" id="PTHR34997">
    <property type="entry name" value="AM15"/>
    <property type="match status" value="1"/>
</dbReference>
<dbReference type="InterPro" id="IPR018392">
    <property type="entry name" value="LysM"/>
</dbReference>
<keyword evidence="1" id="KW-0147">Chitin-binding</keyword>
<dbReference type="GO" id="GO:0008061">
    <property type="term" value="F:chitin binding"/>
    <property type="evidence" value="ECO:0007669"/>
    <property type="project" value="UniProtKB-KW"/>
</dbReference>
<protein>
    <recommendedName>
        <fullName evidence="3">LysM domain-containing protein</fullName>
    </recommendedName>
</protein>
<name>A0A978UIU4_ZIZJJ</name>